<feature type="transmembrane region" description="Helical" evidence="7">
    <location>
        <begin position="6"/>
        <end position="26"/>
    </location>
</feature>
<dbReference type="RefSeq" id="WP_014371698.1">
    <property type="nucleotide sequence ID" value="NC_016935.1"/>
</dbReference>
<accession>H6NKD7</accession>
<evidence type="ECO:0000256" key="6">
    <source>
        <dbReference type="ARBA" id="ARBA00023136"/>
    </source>
</evidence>
<dbReference type="HOGENOM" id="CLU_077149_0_0_9"/>
<reference evidence="10 11" key="1">
    <citation type="journal article" date="2012" name="J. Bacteriol.">
        <title>Complete Genome Sequence of Paenibacillus mucilaginosus 3016, a Bacterium Functional as Microbial Fertilizer.</title>
        <authorList>
            <person name="Ma M."/>
            <person name="Wang Z."/>
            <person name="Li L."/>
            <person name="Jiang X."/>
            <person name="Guan D."/>
            <person name="Cao F."/>
            <person name="Chen H."/>
            <person name="Wang X."/>
            <person name="Shen D."/>
            <person name="Du B."/>
            <person name="Li J."/>
        </authorList>
    </citation>
    <scope>NUCLEOTIDE SEQUENCE [LARGE SCALE GENOMIC DNA]</scope>
    <source>
        <strain evidence="10 11">3016</strain>
    </source>
</reference>
<dbReference type="AlphaFoldDB" id="H6NKD7"/>
<keyword evidence="11" id="KW-1185">Reference proteome</keyword>
<evidence type="ECO:0000259" key="8">
    <source>
        <dbReference type="Pfam" id="PF04239"/>
    </source>
</evidence>
<evidence type="ECO:0008006" key="12">
    <source>
        <dbReference type="Google" id="ProtNLM"/>
    </source>
</evidence>
<evidence type="ECO:0000256" key="2">
    <source>
        <dbReference type="ARBA" id="ARBA00006448"/>
    </source>
</evidence>
<sequence>MEDWWHIGLRSLAAVAVLFTIARLLGKKQISQLSFFEYITGIVIGELAGFISTELEAHFIHGLTAMLVWFVVPLFLEHLTLKSKRLRDVLEGKGTVFIRHGKVLEENLRKERFSSDELMEELRAKKVFRLADVEFAMLEASGELSILTKEEARMLKPEDAGAADECIPQAVIMDGHLMDDALCSMGMTREWLFGELDKQGLTVQDVFLAQIDAKGKLYVDLYEDGDKPPVLQAPSGLLTALKQCETYLIAQGQHTDSSYTNGVYAECASMLGDIIRRVENDRMDGMRE</sequence>
<keyword evidence="3" id="KW-1003">Cell membrane</keyword>
<evidence type="ECO:0000256" key="4">
    <source>
        <dbReference type="ARBA" id="ARBA00022692"/>
    </source>
</evidence>
<dbReference type="PANTHER" id="PTHR34582">
    <property type="entry name" value="UPF0702 TRANSMEMBRANE PROTEIN YCAP"/>
    <property type="match status" value="1"/>
</dbReference>
<dbReference type="Proteomes" id="UP000007523">
    <property type="component" value="Chromosome"/>
</dbReference>
<keyword evidence="4 7" id="KW-0812">Transmembrane</keyword>
<comment type="similarity">
    <text evidence="2">Belongs to the UPF0702 family.</text>
</comment>
<proteinExistence type="inferred from homology"/>
<feature type="domain" description="YetF C-terminal" evidence="8">
    <location>
        <begin position="82"/>
        <end position="211"/>
    </location>
</feature>
<keyword evidence="6 7" id="KW-0472">Membrane</keyword>
<dbReference type="Gene3D" id="3.30.240.20">
    <property type="entry name" value="bsu07140 like domains"/>
    <property type="match status" value="2"/>
</dbReference>
<dbReference type="InterPro" id="IPR023090">
    <property type="entry name" value="UPF0702_alpha/beta_dom_sf"/>
</dbReference>
<feature type="domain" description="YetF-like N-terminal transmembrane" evidence="9">
    <location>
        <begin position="7"/>
        <end position="77"/>
    </location>
</feature>
<organism evidence="10 11">
    <name type="scientific">Paenibacillus mucilaginosus 3016</name>
    <dbReference type="NCBI Taxonomy" id="1116391"/>
    <lineage>
        <taxon>Bacteria</taxon>
        <taxon>Bacillati</taxon>
        <taxon>Bacillota</taxon>
        <taxon>Bacilli</taxon>
        <taxon>Bacillales</taxon>
        <taxon>Paenibacillaceae</taxon>
        <taxon>Paenibacillus</taxon>
    </lineage>
</organism>
<dbReference type="InterPro" id="IPR048454">
    <property type="entry name" value="YetF_N"/>
</dbReference>
<dbReference type="KEGG" id="pmq:PM3016_5636"/>
<evidence type="ECO:0000313" key="10">
    <source>
        <dbReference type="EMBL" id="AFC32328.1"/>
    </source>
</evidence>
<gene>
    <name evidence="10" type="ORF">PM3016_5636</name>
</gene>
<evidence type="ECO:0000256" key="5">
    <source>
        <dbReference type="ARBA" id="ARBA00022989"/>
    </source>
</evidence>
<evidence type="ECO:0000259" key="9">
    <source>
        <dbReference type="Pfam" id="PF20730"/>
    </source>
</evidence>
<dbReference type="PANTHER" id="PTHR34582:SF7">
    <property type="entry name" value="UPF0702 TRANSMEMBRANE PROTEIN YDFS"/>
    <property type="match status" value="1"/>
</dbReference>
<evidence type="ECO:0000256" key="1">
    <source>
        <dbReference type="ARBA" id="ARBA00004651"/>
    </source>
</evidence>
<dbReference type="Pfam" id="PF04239">
    <property type="entry name" value="DUF421"/>
    <property type="match status" value="1"/>
</dbReference>
<dbReference type="Pfam" id="PF20730">
    <property type="entry name" value="YetF_N"/>
    <property type="match status" value="1"/>
</dbReference>
<feature type="transmembrane region" description="Helical" evidence="7">
    <location>
        <begin position="33"/>
        <end position="52"/>
    </location>
</feature>
<evidence type="ECO:0000256" key="7">
    <source>
        <dbReference type="SAM" id="Phobius"/>
    </source>
</evidence>
<evidence type="ECO:0000256" key="3">
    <source>
        <dbReference type="ARBA" id="ARBA00022475"/>
    </source>
</evidence>
<evidence type="ECO:0000313" key="11">
    <source>
        <dbReference type="Proteomes" id="UP000007523"/>
    </source>
</evidence>
<dbReference type="STRING" id="1116391.PM3016_5636"/>
<dbReference type="GO" id="GO:0005886">
    <property type="term" value="C:plasma membrane"/>
    <property type="evidence" value="ECO:0007669"/>
    <property type="project" value="UniProtKB-SubCell"/>
</dbReference>
<keyword evidence="5 7" id="KW-1133">Transmembrane helix</keyword>
<feature type="transmembrane region" description="Helical" evidence="7">
    <location>
        <begin position="58"/>
        <end position="76"/>
    </location>
</feature>
<dbReference type="InterPro" id="IPR007353">
    <property type="entry name" value="DUF421"/>
</dbReference>
<comment type="subcellular location">
    <subcellularLocation>
        <location evidence="1">Cell membrane</location>
        <topology evidence="1">Multi-pass membrane protein</topology>
    </subcellularLocation>
</comment>
<dbReference type="EMBL" id="CP003235">
    <property type="protein sequence ID" value="AFC32328.1"/>
    <property type="molecule type" value="Genomic_DNA"/>
</dbReference>
<protein>
    <recommendedName>
        <fullName evidence="12">DUF421 domain-containing protein</fullName>
    </recommendedName>
</protein>
<name>H6NKD7_9BACL</name>